<dbReference type="Proteomes" id="UP000288805">
    <property type="component" value="Unassembled WGS sequence"/>
</dbReference>
<proteinExistence type="predicted"/>
<feature type="compositionally biased region" description="Basic and acidic residues" evidence="1">
    <location>
        <begin position="104"/>
        <end position="115"/>
    </location>
</feature>
<feature type="region of interest" description="Disordered" evidence="1">
    <location>
        <begin position="64"/>
        <end position="132"/>
    </location>
</feature>
<sequence length="402" mass="44540">MDPTNRECLMSQANYGCEISGEGETSAGQNSGCEISGEGGMLAGQNSSPGGMSYVACRKGDRLRVQGVGTPPPDDTERASLSGATPSGFPKRTRGALLSGLPQEEAHDTREHQPPDDSISYPDMLSESLTKGGSHTPCIPDLLMAKDFKASVLHVSELSIALPWIPKNSPQSRIALEEHEQEYVKCFEFEAQSDDALQDNVNDWEKDEDHEEAEAYATAAAIVMKCGKKIKNPRSEPYNATMGNDMTMDFKSKLGKFETSGKDNKEEASMEDAQNKTPVGKLSNEPYIATMGNETTLDFKSKLEKIETLRKDNDKEALKDNPPDATVIPVFTHQLSSNIFKRRREVKKSHLLQHPFTDPTKRRKLLMSKIDITSSIFDPLRPPSMETKVAYIEYINDEIEEE</sequence>
<dbReference type="EMBL" id="QGNW01000441">
    <property type="protein sequence ID" value="RVW71286.1"/>
    <property type="molecule type" value="Genomic_DNA"/>
</dbReference>
<evidence type="ECO:0000313" key="2">
    <source>
        <dbReference type="EMBL" id="RVW71286.1"/>
    </source>
</evidence>
<name>A0A438GGF3_VITVI</name>
<protein>
    <submittedName>
        <fullName evidence="2">Uncharacterized protein</fullName>
    </submittedName>
</protein>
<dbReference type="AlphaFoldDB" id="A0A438GGF3"/>
<gene>
    <name evidence="2" type="ORF">CK203_060105</name>
</gene>
<accession>A0A438GGF3</accession>
<evidence type="ECO:0000313" key="3">
    <source>
        <dbReference type="Proteomes" id="UP000288805"/>
    </source>
</evidence>
<feature type="compositionally biased region" description="Basic and acidic residues" evidence="1">
    <location>
        <begin position="256"/>
        <end position="268"/>
    </location>
</feature>
<feature type="region of interest" description="Disordered" evidence="1">
    <location>
        <begin position="256"/>
        <end position="284"/>
    </location>
</feature>
<reference evidence="2 3" key="1">
    <citation type="journal article" date="2018" name="PLoS Genet.">
        <title>Population sequencing reveals clonal diversity and ancestral inbreeding in the grapevine cultivar Chardonnay.</title>
        <authorList>
            <person name="Roach M.J."/>
            <person name="Johnson D.L."/>
            <person name="Bohlmann J."/>
            <person name="van Vuuren H.J."/>
            <person name="Jones S.J."/>
            <person name="Pretorius I.S."/>
            <person name="Schmidt S.A."/>
            <person name="Borneman A.R."/>
        </authorList>
    </citation>
    <scope>NUCLEOTIDE SEQUENCE [LARGE SCALE GENOMIC DNA]</scope>
    <source>
        <strain evidence="3">cv. Chardonnay</strain>
        <tissue evidence="2">Leaf</tissue>
    </source>
</reference>
<organism evidence="2 3">
    <name type="scientific">Vitis vinifera</name>
    <name type="common">Grape</name>
    <dbReference type="NCBI Taxonomy" id="29760"/>
    <lineage>
        <taxon>Eukaryota</taxon>
        <taxon>Viridiplantae</taxon>
        <taxon>Streptophyta</taxon>
        <taxon>Embryophyta</taxon>
        <taxon>Tracheophyta</taxon>
        <taxon>Spermatophyta</taxon>
        <taxon>Magnoliopsida</taxon>
        <taxon>eudicotyledons</taxon>
        <taxon>Gunneridae</taxon>
        <taxon>Pentapetalae</taxon>
        <taxon>rosids</taxon>
        <taxon>Vitales</taxon>
        <taxon>Vitaceae</taxon>
        <taxon>Viteae</taxon>
        <taxon>Vitis</taxon>
    </lineage>
</organism>
<evidence type="ECO:0000256" key="1">
    <source>
        <dbReference type="SAM" id="MobiDB-lite"/>
    </source>
</evidence>
<comment type="caution">
    <text evidence="2">The sequence shown here is derived from an EMBL/GenBank/DDBJ whole genome shotgun (WGS) entry which is preliminary data.</text>
</comment>